<dbReference type="PANTHER" id="PTHR43289:SF6">
    <property type="entry name" value="SERINE_THREONINE-PROTEIN KINASE NEKL-3"/>
    <property type="match status" value="1"/>
</dbReference>
<dbReference type="AlphaFoldDB" id="A0A1X1ZCR8"/>
<comment type="catalytic activity">
    <reaction evidence="7">
        <text>L-threonyl-[protein] + ATP = O-phospho-L-threonyl-[protein] + ADP + H(+)</text>
        <dbReference type="Rhea" id="RHEA:46608"/>
        <dbReference type="Rhea" id="RHEA-COMP:11060"/>
        <dbReference type="Rhea" id="RHEA-COMP:11605"/>
        <dbReference type="ChEBI" id="CHEBI:15378"/>
        <dbReference type="ChEBI" id="CHEBI:30013"/>
        <dbReference type="ChEBI" id="CHEBI:30616"/>
        <dbReference type="ChEBI" id="CHEBI:61977"/>
        <dbReference type="ChEBI" id="CHEBI:456216"/>
        <dbReference type="EC" id="2.7.11.1"/>
    </reaction>
</comment>
<evidence type="ECO:0000256" key="8">
    <source>
        <dbReference type="ARBA" id="ARBA00048679"/>
    </source>
</evidence>
<keyword evidence="10" id="KW-0472">Membrane</keyword>
<dbReference type="PROSITE" id="PS50011">
    <property type="entry name" value="PROTEIN_KINASE_DOM"/>
    <property type="match status" value="1"/>
</dbReference>
<comment type="caution">
    <text evidence="12">The sequence shown here is derived from an EMBL/GenBank/DDBJ whole genome shotgun (WGS) entry which is preliminary data.</text>
</comment>
<accession>A0A1X1ZCR8</accession>
<feature type="domain" description="Protein kinase" evidence="11">
    <location>
        <begin position="19"/>
        <end position="289"/>
    </location>
</feature>
<dbReference type="STRING" id="153971.AWC19_14415"/>
<keyword evidence="2" id="KW-0723">Serine/threonine-protein kinase</keyword>
<evidence type="ECO:0000256" key="4">
    <source>
        <dbReference type="ARBA" id="ARBA00022741"/>
    </source>
</evidence>
<evidence type="ECO:0000256" key="6">
    <source>
        <dbReference type="ARBA" id="ARBA00022840"/>
    </source>
</evidence>
<dbReference type="Pfam" id="PF00069">
    <property type="entry name" value="Pkinase"/>
    <property type="match status" value="1"/>
</dbReference>
<dbReference type="Gene3D" id="3.30.200.20">
    <property type="entry name" value="Phosphorylase Kinase, domain 1"/>
    <property type="match status" value="1"/>
</dbReference>
<dbReference type="CDD" id="cd14014">
    <property type="entry name" value="STKc_PknB_like"/>
    <property type="match status" value="1"/>
</dbReference>
<dbReference type="PANTHER" id="PTHR43289">
    <property type="entry name" value="MITOGEN-ACTIVATED PROTEIN KINASE KINASE KINASE 20-RELATED"/>
    <property type="match status" value="1"/>
</dbReference>
<evidence type="ECO:0000256" key="1">
    <source>
        <dbReference type="ARBA" id="ARBA00012513"/>
    </source>
</evidence>
<evidence type="ECO:0000256" key="5">
    <source>
        <dbReference type="ARBA" id="ARBA00022777"/>
    </source>
</evidence>
<comment type="catalytic activity">
    <reaction evidence="8">
        <text>L-seryl-[protein] + ATP = O-phospho-L-seryl-[protein] + ADP + H(+)</text>
        <dbReference type="Rhea" id="RHEA:17989"/>
        <dbReference type="Rhea" id="RHEA-COMP:9863"/>
        <dbReference type="Rhea" id="RHEA-COMP:11604"/>
        <dbReference type="ChEBI" id="CHEBI:15378"/>
        <dbReference type="ChEBI" id="CHEBI:29999"/>
        <dbReference type="ChEBI" id="CHEBI:30616"/>
        <dbReference type="ChEBI" id="CHEBI:83421"/>
        <dbReference type="ChEBI" id="CHEBI:456216"/>
        <dbReference type="EC" id="2.7.11.1"/>
    </reaction>
</comment>
<dbReference type="EMBL" id="LQPJ01000121">
    <property type="protein sequence ID" value="ORW20951.1"/>
    <property type="molecule type" value="Genomic_DNA"/>
</dbReference>
<dbReference type="SMART" id="SM00220">
    <property type="entry name" value="S_TKc"/>
    <property type="match status" value="1"/>
</dbReference>
<gene>
    <name evidence="12" type="ORF">AWC19_14415</name>
</gene>
<keyword evidence="4" id="KW-0547">Nucleotide-binding</keyword>
<feature type="region of interest" description="Disordered" evidence="9">
    <location>
        <begin position="617"/>
        <end position="638"/>
    </location>
</feature>
<organism evidence="12 13">
    <name type="scientific">Mycobacterium palustre</name>
    <dbReference type="NCBI Taxonomy" id="153971"/>
    <lineage>
        <taxon>Bacteria</taxon>
        <taxon>Bacillati</taxon>
        <taxon>Actinomycetota</taxon>
        <taxon>Actinomycetes</taxon>
        <taxon>Mycobacteriales</taxon>
        <taxon>Mycobacteriaceae</taxon>
        <taxon>Mycobacterium</taxon>
        <taxon>Mycobacterium simiae complex</taxon>
    </lineage>
</organism>
<dbReference type="GO" id="GO:0005524">
    <property type="term" value="F:ATP binding"/>
    <property type="evidence" value="ECO:0007669"/>
    <property type="project" value="UniProtKB-KW"/>
</dbReference>
<sequence>MWIYHLAMPLEVGQLFAGYRILRVLGAGGMGQVYVAAHPRLPREDALKVLPGNLTGDPEFRARFMREAELAATLSHPHIVAIHDRGEADGRFWISMDYVAGTDAGRLLRESYPGGMPPELVVPIVNAVASALDYAHHRGLLHRDVKPANILLTEPEDQTRRVYLADFGLARHIDDATGLTATNMTVGTVAYVAPEQLKGERVDGRADQYALACTAFHLLAGAPPYADSNAAVVISQHISAAPPSIGAHRADLAALDPVFATAMAKEPSDRFGDCRAFADRLAQQLRPWSTRADVIPFPDTDPAVQATMPALAPPRRRSRGRIAALAAAAVLVVAGAVVAGARLLSDREDRTGGRTSTAAPATPAAAAPNSGPFTGVYRAHFGQGTNLDDVPASGAGALTDTYAVRSVCGPGGCRATASRLSGEMRLASTTVFDEVDGRWVAVTIGSDRCRDAPAEIWQVFTLQRRPDGTFTGDYRGAAANACDQKRTVTFTRTGDVDIDSLPDPSTLPPRVVSPAEALHGRYHVTRKFGRGQQQQADQSVVTDCLRTGDRCMSYFHSKTLDTPLVFGGGAWALDVEHDEPGPQCGGPVFVKVTGQYPLPQPPHDPITLLSGRDRLEQSGNPTCSGSADFTETFTRTGD</sequence>
<dbReference type="PROSITE" id="PS00108">
    <property type="entry name" value="PROTEIN_KINASE_ST"/>
    <property type="match status" value="1"/>
</dbReference>
<dbReference type="InterPro" id="IPR008271">
    <property type="entry name" value="Ser/Thr_kinase_AS"/>
</dbReference>
<dbReference type="GO" id="GO:0080090">
    <property type="term" value="P:regulation of primary metabolic process"/>
    <property type="evidence" value="ECO:0007669"/>
    <property type="project" value="UniProtKB-ARBA"/>
</dbReference>
<keyword evidence="10" id="KW-1133">Transmembrane helix</keyword>
<evidence type="ECO:0000313" key="12">
    <source>
        <dbReference type="EMBL" id="ORW20951.1"/>
    </source>
</evidence>
<evidence type="ECO:0000256" key="2">
    <source>
        <dbReference type="ARBA" id="ARBA00022527"/>
    </source>
</evidence>
<dbReference type="Proteomes" id="UP000193529">
    <property type="component" value="Unassembled WGS sequence"/>
</dbReference>
<keyword evidence="3" id="KW-0808">Transferase</keyword>
<keyword evidence="13" id="KW-1185">Reference proteome</keyword>
<protein>
    <recommendedName>
        <fullName evidence="1">non-specific serine/threonine protein kinase</fullName>
        <ecNumber evidence="1">2.7.11.1</ecNumber>
    </recommendedName>
</protein>
<proteinExistence type="predicted"/>
<feature type="compositionally biased region" description="Low complexity" evidence="9">
    <location>
        <begin position="357"/>
        <end position="368"/>
    </location>
</feature>
<evidence type="ECO:0000256" key="3">
    <source>
        <dbReference type="ARBA" id="ARBA00022679"/>
    </source>
</evidence>
<dbReference type="Gene3D" id="1.10.510.10">
    <property type="entry name" value="Transferase(Phosphotransferase) domain 1"/>
    <property type="match status" value="1"/>
</dbReference>
<evidence type="ECO:0000256" key="9">
    <source>
        <dbReference type="SAM" id="MobiDB-lite"/>
    </source>
</evidence>
<name>A0A1X1ZCR8_9MYCO</name>
<evidence type="ECO:0000256" key="7">
    <source>
        <dbReference type="ARBA" id="ARBA00047899"/>
    </source>
</evidence>
<dbReference type="InterPro" id="IPR000719">
    <property type="entry name" value="Prot_kinase_dom"/>
</dbReference>
<dbReference type="SUPFAM" id="SSF56112">
    <property type="entry name" value="Protein kinase-like (PK-like)"/>
    <property type="match status" value="1"/>
</dbReference>
<dbReference type="InterPro" id="IPR011009">
    <property type="entry name" value="Kinase-like_dom_sf"/>
</dbReference>
<dbReference type="GO" id="GO:0004674">
    <property type="term" value="F:protein serine/threonine kinase activity"/>
    <property type="evidence" value="ECO:0007669"/>
    <property type="project" value="UniProtKB-KW"/>
</dbReference>
<feature type="region of interest" description="Disordered" evidence="9">
    <location>
        <begin position="348"/>
        <end position="369"/>
    </location>
</feature>
<evidence type="ECO:0000256" key="10">
    <source>
        <dbReference type="SAM" id="Phobius"/>
    </source>
</evidence>
<feature type="transmembrane region" description="Helical" evidence="10">
    <location>
        <begin position="322"/>
        <end position="344"/>
    </location>
</feature>
<dbReference type="EC" id="2.7.11.1" evidence="1"/>
<evidence type="ECO:0000313" key="13">
    <source>
        <dbReference type="Proteomes" id="UP000193529"/>
    </source>
</evidence>
<dbReference type="FunFam" id="3.30.200.20:FF:000035">
    <property type="entry name" value="Serine/threonine protein kinase Stk1"/>
    <property type="match status" value="1"/>
</dbReference>
<keyword evidence="10" id="KW-0812">Transmembrane</keyword>
<keyword evidence="5" id="KW-0418">Kinase</keyword>
<reference evidence="12 13" key="1">
    <citation type="submission" date="2016-01" db="EMBL/GenBank/DDBJ databases">
        <title>The new phylogeny of the genus Mycobacterium.</title>
        <authorList>
            <person name="Tarcisio F."/>
            <person name="Conor M."/>
            <person name="Antonella G."/>
            <person name="Elisabetta G."/>
            <person name="Giulia F.S."/>
            <person name="Sara T."/>
            <person name="Anna F."/>
            <person name="Clotilde B."/>
            <person name="Roberto B."/>
            <person name="Veronica D.S."/>
            <person name="Fabio R."/>
            <person name="Monica P."/>
            <person name="Olivier J."/>
            <person name="Enrico T."/>
            <person name="Nicola S."/>
        </authorList>
    </citation>
    <scope>NUCLEOTIDE SEQUENCE [LARGE SCALE GENOMIC DNA]</scope>
    <source>
        <strain evidence="12 13">DSM 44572</strain>
    </source>
</reference>
<keyword evidence="6" id="KW-0067">ATP-binding</keyword>
<evidence type="ECO:0000259" key="11">
    <source>
        <dbReference type="PROSITE" id="PS50011"/>
    </source>
</evidence>